<comment type="subcellular location">
    <subcellularLocation>
        <location evidence="1">Membrane</location>
        <topology evidence="1">Multi-pass membrane protein</topology>
    </subcellularLocation>
</comment>
<dbReference type="HOGENOM" id="CLU_616021_0_0_1"/>
<dbReference type="VEuPathDB" id="GiardiaDB:GL50803_96562"/>
<comment type="similarity">
    <text evidence="7">Belongs to the DHHC palmitoyltransferase family. PFA5 subfamily.</text>
</comment>
<dbReference type="GO" id="GO:0019706">
    <property type="term" value="F:protein-cysteine S-palmitoyltransferase activity"/>
    <property type="evidence" value="ECO:0000318"/>
    <property type="project" value="GO_Central"/>
</dbReference>
<evidence type="ECO:0000256" key="3">
    <source>
        <dbReference type="ARBA" id="ARBA00022692"/>
    </source>
</evidence>
<dbReference type="Pfam" id="PF01529">
    <property type="entry name" value="DHHC"/>
    <property type="match status" value="1"/>
</dbReference>
<dbReference type="PROSITE" id="PS50216">
    <property type="entry name" value="DHHC"/>
    <property type="match status" value="1"/>
</dbReference>
<dbReference type="GeneID" id="5698880"/>
<dbReference type="OMA" id="SCFHITN"/>
<evidence type="ECO:0000256" key="6">
    <source>
        <dbReference type="ARBA" id="ARBA00023315"/>
    </source>
</evidence>
<keyword evidence="4 8" id="KW-1133">Transmembrane helix</keyword>
<dbReference type="PANTHER" id="PTHR22883:SF23">
    <property type="entry name" value="PALMITOYLTRANSFERASE ZDHHC6"/>
    <property type="match status" value="1"/>
</dbReference>
<feature type="transmembrane region" description="Helical" evidence="8">
    <location>
        <begin position="66"/>
        <end position="84"/>
    </location>
</feature>
<protein>
    <recommendedName>
        <fullName evidence="8">Palmitoyltransferase</fullName>
        <ecNumber evidence="8">2.3.1.225</ecNumber>
    </recommendedName>
</protein>
<keyword evidence="2 8" id="KW-0808">Transferase</keyword>
<gene>
    <name evidence="9" type="ORF">GL50803_0096562</name>
</gene>
<evidence type="ECO:0000313" key="9">
    <source>
        <dbReference type="EMBL" id="KAE8305578.1"/>
    </source>
</evidence>
<evidence type="ECO:0000256" key="1">
    <source>
        <dbReference type="ARBA" id="ARBA00004141"/>
    </source>
</evidence>
<comment type="caution">
    <text evidence="9">The sequence shown here is derived from an EMBL/GenBank/DDBJ whole genome shotgun (WGS) entry which is preliminary data.</text>
</comment>
<dbReference type="GO" id="GO:0005783">
    <property type="term" value="C:endoplasmic reticulum"/>
    <property type="evidence" value="ECO:0000318"/>
    <property type="project" value="GO_Central"/>
</dbReference>
<dbReference type="STRING" id="184922.A8BMZ6"/>
<accession>A8BMZ6</accession>
<dbReference type="RefSeq" id="XP_001705995.1">
    <property type="nucleotide sequence ID" value="XM_001705943.1"/>
</dbReference>
<feature type="transmembrane region" description="Helical" evidence="8">
    <location>
        <begin position="6"/>
        <end position="28"/>
    </location>
</feature>
<dbReference type="EC" id="2.3.1.225" evidence="8"/>
<evidence type="ECO:0000256" key="7">
    <source>
        <dbReference type="ARBA" id="ARBA00038298"/>
    </source>
</evidence>
<dbReference type="PANTHER" id="PTHR22883">
    <property type="entry name" value="ZINC FINGER DHHC DOMAIN CONTAINING PROTEIN"/>
    <property type="match status" value="1"/>
</dbReference>
<dbReference type="InterPro" id="IPR039859">
    <property type="entry name" value="PFA4/ZDH16/20/ERF2-like"/>
</dbReference>
<dbReference type="KEGG" id="gla:GL50803_0096562"/>
<dbReference type="GO" id="GO:0006612">
    <property type="term" value="P:protein targeting to membrane"/>
    <property type="evidence" value="ECO:0000318"/>
    <property type="project" value="GO_Central"/>
</dbReference>
<reference evidence="9 10" key="1">
    <citation type="journal article" date="2007" name="Science">
        <title>Genomic minimalism in the early diverging intestinal parasite Giardia lamblia.</title>
        <authorList>
            <person name="Morrison H.G."/>
            <person name="McArthur A.G."/>
            <person name="Gillin F.D."/>
            <person name="Aley S.B."/>
            <person name="Adam R.D."/>
            <person name="Olsen G.J."/>
            <person name="Best A.A."/>
            <person name="Cande W.Z."/>
            <person name="Chen F."/>
            <person name="Cipriano M.J."/>
            <person name="Davids B.J."/>
            <person name="Dawson S.C."/>
            <person name="Elmendorf H.G."/>
            <person name="Hehl A.B."/>
            <person name="Holder M.E."/>
            <person name="Huse S.M."/>
            <person name="Kim U.U."/>
            <person name="Lasek-Nesselquist E."/>
            <person name="Manning G."/>
            <person name="Nigam A."/>
            <person name="Nixon J.E."/>
            <person name="Palm D."/>
            <person name="Passamaneck N.E."/>
            <person name="Prabhu A."/>
            <person name="Reich C.I."/>
            <person name="Reiner D.S."/>
            <person name="Samuelson J."/>
            <person name="Svard S.G."/>
            <person name="Sogin M.L."/>
        </authorList>
    </citation>
    <scope>NUCLEOTIDE SEQUENCE [LARGE SCALE GENOMIC DNA]</scope>
    <source>
        <strain evidence="9 10">WB C6</strain>
    </source>
</reference>
<proteinExistence type="inferred from homology"/>
<keyword evidence="6 8" id="KW-0012">Acyltransferase</keyword>
<dbReference type="GO" id="GO:0016020">
    <property type="term" value="C:membrane"/>
    <property type="evidence" value="ECO:0007669"/>
    <property type="project" value="UniProtKB-SubCell"/>
</dbReference>
<dbReference type="Proteomes" id="UP000001548">
    <property type="component" value="Unassembled WGS sequence"/>
</dbReference>
<name>A8BMZ6_GIAIC</name>
<dbReference type="AlphaFoldDB" id="A8BMZ6"/>
<feature type="transmembrane region" description="Helical" evidence="8">
    <location>
        <begin position="243"/>
        <end position="271"/>
    </location>
</feature>
<dbReference type="EMBL" id="AACB03000001">
    <property type="protein sequence ID" value="KAE8305578.1"/>
    <property type="molecule type" value="Genomic_DNA"/>
</dbReference>
<keyword evidence="5 8" id="KW-0472">Membrane</keyword>
<evidence type="ECO:0000256" key="5">
    <source>
        <dbReference type="ARBA" id="ARBA00023136"/>
    </source>
</evidence>
<feature type="transmembrane region" description="Helical" evidence="8">
    <location>
        <begin position="292"/>
        <end position="320"/>
    </location>
</feature>
<comment type="domain">
    <text evidence="8">The DHHC domain is required for palmitoyltransferase activity.</text>
</comment>
<comment type="catalytic activity">
    <reaction evidence="8">
        <text>L-cysteinyl-[protein] + hexadecanoyl-CoA = S-hexadecanoyl-L-cysteinyl-[protein] + CoA</text>
        <dbReference type="Rhea" id="RHEA:36683"/>
        <dbReference type="Rhea" id="RHEA-COMP:10131"/>
        <dbReference type="Rhea" id="RHEA-COMP:11032"/>
        <dbReference type="ChEBI" id="CHEBI:29950"/>
        <dbReference type="ChEBI" id="CHEBI:57287"/>
        <dbReference type="ChEBI" id="CHEBI:57379"/>
        <dbReference type="ChEBI" id="CHEBI:74151"/>
        <dbReference type="EC" id="2.3.1.225"/>
    </reaction>
</comment>
<evidence type="ECO:0000313" key="10">
    <source>
        <dbReference type="Proteomes" id="UP000001548"/>
    </source>
</evidence>
<sequence>MAILVFLVIAAPLSLAFGVLIGNIAAAAPRTSRLYRLRQCLLCLERNRKGVCVLNLDQLLFQRRNCFVVCFYWLLFIMSMYSFFKTILGPLTVIIPERSGEEGAYQWTRALLNLSPYSSSPSKVSIVGKVRMVSVPAFNILSATSFALACLLDPGTVAPDKSSTGANNSVGVTDPEVDARKEASDLESDSAYDTFLYPRKVCSTCMVPRPPRSHHCGVCSRCVLDFDHHCIWTNSCIGRNNLLWFNGFLFFTSVALINTALINALTIYRVLTLPGLPVLSLAWSKKISVKFMALWLINSVPIHVLSCLMHGAVGCMLLPFSCFHITNVLRNTRTAERIKRETVVAKLKAGEFTLMVQAPLEECALLPKNFAKVSPRALCEYAFHFVELIDATYGDITTIDGVSGRVLTVKESEYVIHKYNRFDRGKLNNLISVLRNGLEFKRNIV</sequence>
<evidence type="ECO:0000256" key="2">
    <source>
        <dbReference type="ARBA" id="ARBA00022679"/>
    </source>
</evidence>
<evidence type="ECO:0000256" key="8">
    <source>
        <dbReference type="RuleBase" id="RU079119"/>
    </source>
</evidence>
<keyword evidence="3 8" id="KW-0812">Transmembrane</keyword>
<dbReference type="GO" id="GO:0005794">
    <property type="term" value="C:Golgi apparatus"/>
    <property type="evidence" value="ECO:0000318"/>
    <property type="project" value="GO_Central"/>
</dbReference>
<organism evidence="9 10">
    <name type="scientific">Giardia intestinalis (strain ATCC 50803 / WB clone C6)</name>
    <name type="common">Giardia lamblia</name>
    <dbReference type="NCBI Taxonomy" id="184922"/>
    <lineage>
        <taxon>Eukaryota</taxon>
        <taxon>Metamonada</taxon>
        <taxon>Diplomonadida</taxon>
        <taxon>Hexamitidae</taxon>
        <taxon>Giardiinae</taxon>
        <taxon>Giardia</taxon>
    </lineage>
</organism>
<evidence type="ECO:0000256" key="4">
    <source>
        <dbReference type="ARBA" id="ARBA00022989"/>
    </source>
</evidence>
<keyword evidence="10" id="KW-1185">Reference proteome</keyword>
<dbReference type="InterPro" id="IPR001594">
    <property type="entry name" value="Palmitoyltrfase_DHHC"/>
</dbReference>